<dbReference type="Proteomes" id="UP001231941">
    <property type="component" value="Unassembled WGS sequence"/>
</dbReference>
<dbReference type="Pfam" id="PF03466">
    <property type="entry name" value="LysR_substrate"/>
    <property type="match status" value="1"/>
</dbReference>
<proteinExistence type="inferred from homology"/>
<dbReference type="CDD" id="cd05466">
    <property type="entry name" value="PBP2_LTTR_substrate"/>
    <property type="match status" value="1"/>
</dbReference>
<gene>
    <name evidence="6" type="ORF">Q5Y73_02485</name>
</gene>
<dbReference type="PANTHER" id="PTHR30126">
    <property type="entry name" value="HTH-TYPE TRANSCRIPTIONAL REGULATOR"/>
    <property type="match status" value="1"/>
</dbReference>
<dbReference type="PROSITE" id="PS50931">
    <property type="entry name" value="HTH_LYSR"/>
    <property type="match status" value="1"/>
</dbReference>
<keyword evidence="3" id="KW-0238">DNA-binding</keyword>
<dbReference type="InterPro" id="IPR036388">
    <property type="entry name" value="WH-like_DNA-bd_sf"/>
</dbReference>
<evidence type="ECO:0000259" key="5">
    <source>
        <dbReference type="PROSITE" id="PS50931"/>
    </source>
</evidence>
<evidence type="ECO:0000313" key="7">
    <source>
        <dbReference type="Proteomes" id="UP001231941"/>
    </source>
</evidence>
<dbReference type="InterPro" id="IPR005119">
    <property type="entry name" value="LysR_subst-bd"/>
</dbReference>
<dbReference type="Pfam" id="PF00126">
    <property type="entry name" value="HTH_1"/>
    <property type="match status" value="1"/>
</dbReference>
<keyword evidence="2" id="KW-0805">Transcription regulation</keyword>
<evidence type="ECO:0000313" key="6">
    <source>
        <dbReference type="EMBL" id="MDP5272962.1"/>
    </source>
</evidence>
<dbReference type="RefSeq" id="WP_305990260.1">
    <property type="nucleotide sequence ID" value="NZ_JAVAMP010000001.1"/>
</dbReference>
<comment type="caution">
    <text evidence="6">The sequence shown here is derived from an EMBL/GenBank/DDBJ whole genome shotgun (WGS) entry which is preliminary data.</text>
</comment>
<organism evidence="6 7">
    <name type="scientific">Chengkuizengella axinellae</name>
    <dbReference type="NCBI Taxonomy" id="3064388"/>
    <lineage>
        <taxon>Bacteria</taxon>
        <taxon>Bacillati</taxon>
        <taxon>Bacillota</taxon>
        <taxon>Bacilli</taxon>
        <taxon>Bacillales</taxon>
        <taxon>Paenibacillaceae</taxon>
        <taxon>Chengkuizengella</taxon>
    </lineage>
</organism>
<dbReference type="EMBL" id="JAVAMP010000001">
    <property type="protein sequence ID" value="MDP5272962.1"/>
    <property type="molecule type" value="Genomic_DNA"/>
</dbReference>
<comment type="similarity">
    <text evidence="1">Belongs to the LysR transcriptional regulatory family.</text>
</comment>
<dbReference type="SUPFAM" id="SSF46785">
    <property type="entry name" value="Winged helix' DNA-binding domain"/>
    <property type="match status" value="1"/>
</dbReference>
<dbReference type="SUPFAM" id="SSF53850">
    <property type="entry name" value="Periplasmic binding protein-like II"/>
    <property type="match status" value="1"/>
</dbReference>
<protein>
    <submittedName>
        <fullName evidence="6">LysR family transcriptional regulator</fullName>
    </submittedName>
</protein>
<dbReference type="Gene3D" id="3.40.190.290">
    <property type="match status" value="1"/>
</dbReference>
<dbReference type="InterPro" id="IPR036390">
    <property type="entry name" value="WH_DNA-bd_sf"/>
</dbReference>
<keyword evidence="7" id="KW-1185">Reference proteome</keyword>
<dbReference type="Gene3D" id="1.10.10.10">
    <property type="entry name" value="Winged helix-like DNA-binding domain superfamily/Winged helix DNA-binding domain"/>
    <property type="match status" value="1"/>
</dbReference>
<evidence type="ECO:0000256" key="3">
    <source>
        <dbReference type="ARBA" id="ARBA00023125"/>
    </source>
</evidence>
<sequence>MELLYLKTFCEVIKWRSYSRTAMELDYAQSSVTNHIQKLEESYGNVKLLERKGNQMVPTITGEVLYDYARKIISLHQEAKEKIIKQDSGIITIGIIETLAIYYLPNLLERFKQSYPDINIRILPGNEAKIIQKVKDKEIDFGFILDVPYESKEIETVSLQKQNMVILVAEDHPLSTKSELTVREIADEKLILTEEGCTYRAFLLHEMNKLGITSNISLELGSVETIKKAVGYRWGIAFLPQFAVEENIEDKGYKSIPFLNDNFNFYSQLLYKKDKWISKASQKFIDIQKV</sequence>
<reference evidence="6 7" key="1">
    <citation type="submission" date="2023-08" db="EMBL/GenBank/DDBJ databases">
        <authorList>
            <person name="Park J.-S."/>
        </authorList>
    </citation>
    <scope>NUCLEOTIDE SEQUENCE [LARGE SCALE GENOMIC DNA]</scope>
    <source>
        <strain evidence="6 7">2205SS18-9</strain>
    </source>
</reference>
<dbReference type="InterPro" id="IPR000847">
    <property type="entry name" value="LysR_HTH_N"/>
</dbReference>
<feature type="domain" description="HTH lysR-type" evidence="5">
    <location>
        <begin position="1"/>
        <end position="59"/>
    </location>
</feature>
<evidence type="ECO:0000256" key="4">
    <source>
        <dbReference type="ARBA" id="ARBA00023163"/>
    </source>
</evidence>
<dbReference type="PANTHER" id="PTHR30126:SF100">
    <property type="entry name" value="LYSR-FAMILY TRANSCRIPTIONAL REGULATOR"/>
    <property type="match status" value="1"/>
</dbReference>
<evidence type="ECO:0000256" key="2">
    <source>
        <dbReference type="ARBA" id="ARBA00023015"/>
    </source>
</evidence>
<keyword evidence="4" id="KW-0804">Transcription</keyword>
<name>A0ABT9IUH9_9BACL</name>
<accession>A0ABT9IUH9</accession>
<evidence type="ECO:0000256" key="1">
    <source>
        <dbReference type="ARBA" id="ARBA00009437"/>
    </source>
</evidence>